<protein>
    <recommendedName>
        <fullName evidence="4">HDOD domain-containing protein</fullName>
    </recommendedName>
</protein>
<comment type="caution">
    <text evidence="2">The sequence shown here is derived from an EMBL/GenBank/DDBJ whole genome shotgun (WGS) entry which is preliminary data.</text>
</comment>
<organism evidence="2 3">
    <name type="scientific">Pseudaquabacterium rugosum</name>
    <dbReference type="NCBI Taxonomy" id="2984194"/>
    <lineage>
        <taxon>Bacteria</taxon>
        <taxon>Pseudomonadati</taxon>
        <taxon>Pseudomonadota</taxon>
        <taxon>Betaproteobacteria</taxon>
        <taxon>Burkholderiales</taxon>
        <taxon>Sphaerotilaceae</taxon>
        <taxon>Pseudaquabacterium</taxon>
    </lineage>
</organism>
<proteinExistence type="predicted"/>
<evidence type="ECO:0000313" key="2">
    <source>
        <dbReference type="EMBL" id="MEK8024970.1"/>
    </source>
</evidence>
<gene>
    <name evidence="2" type="ORF">AACH11_03200</name>
</gene>
<sequence>MNAPASPAAEWPPGAVTPAFWRDIGHAPAIPADWRATLVALRDMGRADQLHLRALTGLLATDRGLERRLLDALPCLASSAQGPLALQGTAHAVSLLGFGTVGMLTTLLMLLQGLQQDASAAEPAAARTPGRTPAVAVSRATLDALAAWRDALMAALLAHALHPGPSQGQRPWLLALLHDLPAVLHGVPGLMAAPIPTTARLAQAWDWPPALCAALQALDDDPSSAEPMATTAARTPPGTADHRLARRMQIARTSAPLLLRSTATSRAALARTLAARQDAEAAEDRTGEPVDAEGWCALFERALSTWTTLAQRLDLPALPADVLAAPEPVPAPAPHEPQRPATDNGAATSAAPKAVGSDTAAAGPGEAPAPHPPLVRPTARPPLSAAPALIRGIEDFSRGLLGDAPLADLVEPALLAVLQALQWQRLMLCLPDQPDGPLVVRHAVGERLRVLLPQVRIAWRPPTDLFGLLLREQQDSVVADALRTGRTARLPAWFHDHAGAAGFVALPLAWQGQPMGLLYGDVPLSHRLMVDEPTLGQLRTLRNLMVAALRLRQSRPADRHQPRP</sequence>
<dbReference type="SUPFAM" id="SSF55781">
    <property type="entry name" value="GAF domain-like"/>
    <property type="match status" value="1"/>
</dbReference>
<dbReference type="EMBL" id="JBBUTF010000003">
    <property type="protein sequence ID" value="MEK8024970.1"/>
    <property type="molecule type" value="Genomic_DNA"/>
</dbReference>
<dbReference type="Gene3D" id="1.10.3210.10">
    <property type="entry name" value="Hypothetical protein af1432"/>
    <property type="match status" value="1"/>
</dbReference>
<dbReference type="Gene3D" id="3.30.450.40">
    <property type="match status" value="1"/>
</dbReference>
<keyword evidence="3" id="KW-1185">Reference proteome</keyword>
<dbReference type="Proteomes" id="UP001368500">
    <property type="component" value="Unassembled WGS sequence"/>
</dbReference>
<evidence type="ECO:0008006" key="4">
    <source>
        <dbReference type="Google" id="ProtNLM"/>
    </source>
</evidence>
<dbReference type="InterPro" id="IPR029016">
    <property type="entry name" value="GAF-like_dom_sf"/>
</dbReference>
<evidence type="ECO:0000256" key="1">
    <source>
        <dbReference type="SAM" id="MobiDB-lite"/>
    </source>
</evidence>
<accession>A0ABU9B535</accession>
<evidence type="ECO:0000313" key="3">
    <source>
        <dbReference type="Proteomes" id="UP001368500"/>
    </source>
</evidence>
<feature type="region of interest" description="Disordered" evidence="1">
    <location>
        <begin position="326"/>
        <end position="381"/>
    </location>
</feature>
<dbReference type="RefSeq" id="WP_341372755.1">
    <property type="nucleotide sequence ID" value="NZ_JBBUTF010000003.1"/>
</dbReference>
<name>A0ABU9B535_9BURK</name>
<reference evidence="2 3" key="1">
    <citation type="submission" date="2024-04" db="EMBL/GenBank/DDBJ databases">
        <title>Novel species of the genus Ideonella isolated from streams.</title>
        <authorList>
            <person name="Lu H."/>
        </authorList>
    </citation>
    <scope>NUCLEOTIDE SEQUENCE [LARGE SCALE GENOMIC DNA]</scope>
    <source>
        <strain evidence="2 3">BYS139W</strain>
    </source>
</reference>